<dbReference type="GO" id="GO:0006950">
    <property type="term" value="P:response to stress"/>
    <property type="evidence" value="ECO:0007669"/>
    <property type="project" value="UniProtKB-ARBA"/>
</dbReference>
<evidence type="ECO:0000313" key="10">
    <source>
        <dbReference type="Proteomes" id="UP000003019"/>
    </source>
</evidence>
<dbReference type="PATRIC" id="fig|1032488.3.peg.16"/>
<dbReference type="InterPro" id="IPR036134">
    <property type="entry name" value="Crypto/Photolyase_FAD-like_sf"/>
</dbReference>
<keyword evidence="9" id="KW-0456">Lyase</keyword>
<dbReference type="PROSITE" id="PS00691">
    <property type="entry name" value="DNA_PHOTOLYASES_1_2"/>
    <property type="match status" value="1"/>
</dbReference>
<protein>
    <submittedName>
        <fullName evidence="9">Deoxyribodipyrimidine photolyase</fullName>
        <ecNumber evidence="9">4.1.99.3</ecNumber>
    </submittedName>
</protein>
<evidence type="ECO:0000256" key="7">
    <source>
        <dbReference type="RuleBase" id="RU004182"/>
    </source>
</evidence>
<dbReference type="GO" id="GO:0003677">
    <property type="term" value="F:DNA binding"/>
    <property type="evidence" value="ECO:0007669"/>
    <property type="project" value="TreeGrafter"/>
</dbReference>
<dbReference type="InterPro" id="IPR036155">
    <property type="entry name" value="Crypto/Photolyase_N_sf"/>
</dbReference>
<reference evidence="9 10" key="1">
    <citation type="submission" date="2011-05" db="EMBL/GenBank/DDBJ databases">
        <authorList>
            <person name="Muzny D."/>
            <person name="Qin X."/>
            <person name="Deng J."/>
            <person name="Jiang H."/>
            <person name="Liu Y."/>
            <person name="Qu J."/>
            <person name="Song X.-Z."/>
            <person name="Zhang L."/>
            <person name="Thornton R."/>
            <person name="Coyle M."/>
            <person name="Francisco L."/>
            <person name="Jackson L."/>
            <person name="Javaid M."/>
            <person name="Korchina V."/>
            <person name="Kovar C."/>
            <person name="Mata R."/>
            <person name="Mathew T."/>
            <person name="Ngo R."/>
            <person name="Nguyen L."/>
            <person name="Nguyen N."/>
            <person name="Okwuonu G."/>
            <person name="Ongeri F."/>
            <person name="Pham C."/>
            <person name="Simmons D."/>
            <person name="Wilczek-Boney K."/>
            <person name="Hale W."/>
            <person name="Jakkamsetti A."/>
            <person name="Pham P."/>
            <person name="Ruth R."/>
            <person name="San Lucas F."/>
            <person name="Warren J."/>
            <person name="Zhang J."/>
            <person name="Zhao Z."/>
            <person name="Zhou C."/>
            <person name="Zhu D."/>
            <person name="Lee S."/>
            <person name="Bess C."/>
            <person name="Blankenburg K."/>
            <person name="Forbes L."/>
            <person name="Fu Q."/>
            <person name="Gubbala S."/>
            <person name="Hirani K."/>
            <person name="Jayaseelan J.C."/>
            <person name="Lara F."/>
            <person name="Munidasa M."/>
            <person name="Palculict T."/>
            <person name="Patil S."/>
            <person name="Pu L.-L."/>
            <person name="Saada N."/>
            <person name="Tang L."/>
            <person name="Weissenberger G."/>
            <person name="Zhu Y."/>
            <person name="Hemphill L."/>
            <person name="Shang Y."/>
            <person name="Youmans B."/>
            <person name="Ayvaz T."/>
            <person name="Ross M."/>
            <person name="Santibanez J."/>
            <person name="Aqrawi P."/>
            <person name="Gross S."/>
            <person name="Joshi V."/>
            <person name="Fowler G."/>
            <person name="Nazareth L."/>
            <person name="Reid J."/>
            <person name="Worley K."/>
            <person name="Petrosino J."/>
            <person name="Highlander S."/>
            <person name="Gibbs R."/>
        </authorList>
    </citation>
    <scope>NUCLEOTIDE SEQUENCE [LARGE SCALE GENOMIC DNA]</scope>
    <source>
        <strain evidence="9 10">871</strain>
    </source>
</reference>
<evidence type="ECO:0000256" key="2">
    <source>
        <dbReference type="ARBA" id="ARBA00022630"/>
    </source>
</evidence>
<proteinExistence type="inferred from homology"/>
<feature type="binding site" evidence="5">
    <location>
        <begin position="267"/>
        <end position="271"/>
    </location>
    <ligand>
        <name>FAD</name>
        <dbReference type="ChEBI" id="CHEBI:57692"/>
    </ligand>
</feature>
<dbReference type="GO" id="GO:0006139">
    <property type="term" value="P:nucleobase-containing compound metabolic process"/>
    <property type="evidence" value="ECO:0007669"/>
    <property type="project" value="UniProtKB-ARBA"/>
</dbReference>
<evidence type="ECO:0000259" key="8">
    <source>
        <dbReference type="PROSITE" id="PS51645"/>
    </source>
</evidence>
<dbReference type="GO" id="GO:0009416">
    <property type="term" value="P:response to light stimulus"/>
    <property type="evidence" value="ECO:0007669"/>
    <property type="project" value="TreeGrafter"/>
</dbReference>
<feature type="site" description="Electron transfer via tryptophanyl radical" evidence="6">
    <location>
        <position position="409"/>
    </location>
</feature>
<comment type="cofactor">
    <cofactor evidence="1">
        <name>(6R)-5,10-methylene-5,6,7,8-tetrahydrofolate</name>
        <dbReference type="ChEBI" id="CHEBI:15636"/>
    </cofactor>
</comment>
<dbReference type="Pfam" id="PF00875">
    <property type="entry name" value="DNA_photolyase"/>
    <property type="match status" value="1"/>
</dbReference>
<keyword evidence="3 5" id="KW-0274">FAD</keyword>
<dbReference type="Gene3D" id="3.40.50.620">
    <property type="entry name" value="HUPs"/>
    <property type="match status" value="1"/>
</dbReference>
<dbReference type="EMBL" id="AGAY01000002">
    <property type="protein sequence ID" value="EGY53708.1"/>
    <property type="molecule type" value="Genomic_DNA"/>
</dbReference>
<dbReference type="PANTHER" id="PTHR11455:SF9">
    <property type="entry name" value="CRYPTOCHROME CIRCADIAN CLOCK 5 ISOFORM X1"/>
    <property type="match status" value="1"/>
</dbReference>
<dbReference type="SUPFAM" id="SSF48173">
    <property type="entry name" value="Cryptochrome/photolyase FAD-binding domain"/>
    <property type="match status" value="1"/>
</dbReference>
<dbReference type="PANTHER" id="PTHR11455">
    <property type="entry name" value="CRYPTOCHROME"/>
    <property type="match status" value="1"/>
</dbReference>
<dbReference type="InterPro" id="IPR018394">
    <property type="entry name" value="DNA_photolyase_1_CS_C"/>
</dbReference>
<dbReference type="AlphaFoldDB" id="G4CEI0"/>
<dbReference type="HOGENOM" id="CLU_010348_2_2_4"/>
<dbReference type="EC" id="4.1.99.3" evidence="9"/>
<dbReference type="InterPro" id="IPR014729">
    <property type="entry name" value="Rossmann-like_a/b/a_fold"/>
</dbReference>
<dbReference type="PRINTS" id="PR00147">
    <property type="entry name" value="DNAPHOTLYASE"/>
</dbReference>
<feature type="binding site" evidence="5">
    <location>
        <position position="255"/>
    </location>
    <ligand>
        <name>FAD</name>
        <dbReference type="ChEBI" id="CHEBI:57692"/>
    </ligand>
</feature>
<dbReference type="Gene3D" id="1.10.579.10">
    <property type="entry name" value="DNA Cyclobutane Dipyrimidine Photolyase, subunit A, domain 3"/>
    <property type="match status" value="1"/>
</dbReference>
<dbReference type="Gene3D" id="1.25.40.80">
    <property type="match status" value="1"/>
</dbReference>
<name>G4CEI0_9NEIS</name>
<evidence type="ECO:0000313" key="9">
    <source>
        <dbReference type="EMBL" id="EGY53708.1"/>
    </source>
</evidence>
<dbReference type="InterPro" id="IPR005101">
    <property type="entry name" value="Cryptochr/Photolyase_FAD-bd"/>
</dbReference>
<dbReference type="Proteomes" id="UP000003019">
    <property type="component" value="Unassembled WGS sequence"/>
</dbReference>
<comment type="caution">
    <text evidence="9">The sequence shown here is derived from an EMBL/GenBank/DDBJ whole genome shotgun (WGS) entry which is preliminary data.</text>
</comment>
<keyword evidence="10" id="KW-1185">Reference proteome</keyword>
<dbReference type="InterPro" id="IPR002081">
    <property type="entry name" value="Cryptochrome/DNA_photolyase_1"/>
</dbReference>
<comment type="similarity">
    <text evidence="7">Belongs to the DNA photolyase family.</text>
</comment>
<feature type="binding site" evidence="5">
    <location>
        <begin position="399"/>
        <end position="401"/>
    </location>
    <ligand>
        <name>FAD</name>
        <dbReference type="ChEBI" id="CHEBI:57692"/>
    </ligand>
</feature>
<feature type="site" description="Electron transfer via tryptophanyl radical" evidence="6">
    <location>
        <position position="386"/>
    </location>
</feature>
<dbReference type="PROSITE" id="PS51645">
    <property type="entry name" value="PHR_CRY_ALPHA_BETA"/>
    <property type="match status" value="1"/>
</dbReference>
<dbReference type="STRING" id="1032488.HMPREF9371_0019"/>
<evidence type="ECO:0000256" key="4">
    <source>
        <dbReference type="ARBA" id="ARBA00022991"/>
    </source>
</evidence>
<dbReference type="GO" id="GO:0071949">
    <property type="term" value="F:FAD binding"/>
    <property type="evidence" value="ECO:0007669"/>
    <property type="project" value="TreeGrafter"/>
</dbReference>
<dbReference type="SUPFAM" id="SSF52425">
    <property type="entry name" value="Cryptochrome/photolyase, N-terminal domain"/>
    <property type="match status" value="1"/>
</dbReference>
<feature type="binding site" evidence="5">
    <location>
        <position position="299"/>
    </location>
    <ligand>
        <name>FAD</name>
        <dbReference type="ChEBI" id="CHEBI:57692"/>
    </ligand>
</feature>
<evidence type="ECO:0000256" key="3">
    <source>
        <dbReference type="ARBA" id="ARBA00022827"/>
    </source>
</evidence>
<evidence type="ECO:0000256" key="6">
    <source>
        <dbReference type="PIRSR" id="PIRSR602081-2"/>
    </source>
</evidence>
<evidence type="ECO:0000256" key="5">
    <source>
        <dbReference type="PIRSR" id="PIRSR602081-1"/>
    </source>
</evidence>
<feature type="domain" description="Photolyase/cryptochrome alpha/beta" evidence="8">
    <location>
        <begin position="29"/>
        <end position="158"/>
    </location>
</feature>
<dbReference type="Pfam" id="PF03441">
    <property type="entry name" value="FAD_binding_7"/>
    <property type="match status" value="1"/>
</dbReference>
<keyword evidence="4 7" id="KW-0157">Chromophore</keyword>
<gene>
    <name evidence="9" type="primary">phrB</name>
    <name evidence="9" type="ORF">HMPREF9371_0019</name>
</gene>
<dbReference type="GO" id="GO:0003904">
    <property type="term" value="F:deoxyribodipyrimidine photo-lyase activity"/>
    <property type="evidence" value="ECO:0007669"/>
    <property type="project" value="UniProtKB-EC"/>
</dbReference>
<dbReference type="PROSITE" id="PS00394">
    <property type="entry name" value="DNA_PHOTOLYASES_1_1"/>
    <property type="match status" value="1"/>
</dbReference>
<sequence length="504" mass="56756">MQMRRRISLPADSPYNACSVLFSGSPMTATTLVWFRRDLRLDDHSALMAAVRAGRPLVGVFVFDRRILDPLPPDDRRLTFICQCLDDLAAQLAELGMPLHTVHGLPEEVLPELAARCGAAEVVCAEDYEPAAIDRDNRVGARLMAQNCRLLSVCDQVLLPKSTVMNKQGRPYTVFTPYKKAWLALYADIYAGWQPVDIHADVAALQRGLPEHLRQAAAPLRPADLGFADSVLIQAGGERAAQAAWQRFLPRLGDYAVLRDFPARKGTSGLSPHLRFGTLSVRRLAAAAYADGSEGASVWLSELIWREFFQQFLYHHPEAAEQGFRPEYRALAWENRADDIEAWQAGQTGYPLIDAAMRHLRRSGQMHNRLRMVCASFFCKDLLCDWRIGEAWFARQLLDFDLAANNGGWQWAAGTGCDAQPYFRHFNPLTQSQKFDPQGQFIRRHVPELAHLDARSIHAPWLWADNIDTHGYPPPIVQHARQRERALALYARAQEAWKKGAGKD</sequence>
<evidence type="ECO:0000256" key="1">
    <source>
        <dbReference type="ARBA" id="ARBA00001932"/>
    </source>
</evidence>
<keyword evidence="2 5" id="KW-0285">Flavoprotein</keyword>
<feature type="site" description="Electron transfer via tryptophanyl radical" evidence="6">
    <location>
        <position position="333"/>
    </location>
</feature>
<organism evidence="9 10">
    <name type="scientific">Neisseria shayeganii 871</name>
    <dbReference type="NCBI Taxonomy" id="1032488"/>
    <lineage>
        <taxon>Bacteria</taxon>
        <taxon>Pseudomonadati</taxon>
        <taxon>Pseudomonadota</taxon>
        <taxon>Betaproteobacteria</taxon>
        <taxon>Neisseriales</taxon>
        <taxon>Neisseriaceae</taxon>
        <taxon>Neisseria</taxon>
    </lineage>
</organism>
<accession>G4CEI0</accession>
<dbReference type="InterPro" id="IPR006050">
    <property type="entry name" value="DNA_photolyase_N"/>
</dbReference>
<comment type="cofactor">
    <cofactor evidence="5">
        <name>FAD</name>
        <dbReference type="ChEBI" id="CHEBI:57692"/>
    </cofactor>
    <text evidence="5">Binds 1 FAD per subunit.</text>
</comment>
<feature type="binding site" evidence="5">
    <location>
        <begin position="302"/>
        <end position="309"/>
    </location>
    <ligand>
        <name>FAD</name>
        <dbReference type="ChEBI" id="CHEBI:57692"/>
    </ligand>
</feature>